<dbReference type="AlphaFoldDB" id="A0A2M6XTP6"/>
<evidence type="ECO:0008006" key="4">
    <source>
        <dbReference type="Google" id="ProtNLM"/>
    </source>
</evidence>
<evidence type="ECO:0000313" key="3">
    <source>
        <dbReference type="Proteomes" id="UP000230586"/>
    </source>
</evidence>
<dbReference type="EMBL" id="PEXX01000002">
    <property type="protein sequence ID" value="PIU11016.1"/>
    <property type="molecule type" value="Genomic_DNA"/>
</dbReference>
<reference evidence="3" key="1">
    <citation type="submission" date="2017-09" db="EMBL/GenBank/DDBJ databases">
        <title>Depth-based differentiation of microbial function through sediment-hosted aquifers and enrichment of novel symbionts in the deep terrestrial subsurface.</title>
        <authorList>
            <person name="Probst A.J."/>
            <person name="Ladd B."/>
            <person name="Jarett J.K."/>
            <person name="Geller-Mcgrath D.E."/>
            <person name="Sieber C.M.K."/>
            <person name="Emerson J.B."/>
            <person name="Anantharaman K."/>
            <person name="Thomas B.C."/>
            <person name="Malmstrom R."/>
            <person name="Stieglmeier M."/>
            <person name="Klingl A."/>
            <person name="Woyke T."/>
            <person name="Ryan C.M."/>
            <person name="Banfield J.F."/>
        </authorList>
    </citation>
    <scope>NUCLEOTIDE SEQUENCE [LARGE SCALE GENOMIC DNA]</scope>
</reference>
<gene>
    <name evidence="2" type="ORF">COT27_00125</name>
</gene>
<name>A0A2M6XTP6_9BACT</name>
<keyword evidence="1" id="KW-0472">Membrane</keyword>
<accession>A0A2M6XTP6</accession>
<feature type="transmembrane region" description="Helical" evidence="1">
    <location>
        <begin position="318"/>
        <end position="341"/>
    </location>
</feature>
<protein>
    <recommendedName>
        <fullName evidence="4">DUF916 domain-containing protein</fullName>
    </recommendedName>
</protein>
<comment type="caution">
    <text evidence="2">The sequence shown here is derived from an EMBL/GenBank/DDBJ whole genome shotgun (WGS) entry which is preliminary data.</text>
</comment>
<organism evidence="2 3">
    <name type="scientific">Candidatus Kuenenbacteria bacterium CG08_land_8_20_14_0_20_37_23</name>
    <dbReference type="NCBI Taxonomy" id="1974617"/>
    <lineage>
        <taxon>Bacteria</taxon>
        <taxon>Candidatus Kueneniibacteriota</taxon>
    </lineage>
</organism>
<keyword evidence="1" id="KW-1133">Transmembrane helix</keyword>
<dbReference type="Proteomes" id="UP000230586">
    <property type="component" value="Unassembled WGS sequence"/>
</dbReference>
<evidence type="ECO:0000313" key="2">
    <source>
        <dbReference type="EMBL" id="PIU11016.1"/>
    </source>
</evidence>
<keyword evidence="1" id="KW-0812">Transmembrane</keyword>
<proteinExistence type="predicted"/>
<sequence length="359" mass="40095">MKKIFLITISAIIFFGNLFILQTRRLEAMTISPPVLEIDAKRGDIVKEVIKAHNDSSETKLYYLSKGDFKAKGEEGQAEFIDNKNETAGDYSLSAWISLAESQIVLEAGERLTLPFIINVPVTAEPGGHYGVVFFSDAPPEFNDSGLSGVSIGSKMGVLILVKIEGDAEEGGYIEEYTTVNNRKFFSNLPVNYIVRFKNTGKVHLKPRGEIVIKNVFGKQVKGVTFVETFDENGIPIDSKKLDILPINYFNGNILPQSVRRFNAGWFKSAGENSGGFLSGLQDEWHNFAFGRFSSELTMVYGGKNQILTATGPIVYVFPWRITITCLAGLAFLFYALRFIIRRYNQWILARAGKNKIIK</sequence>
<evidence type="ECO:0000256" key="1">
    <source>
        <dbReference type="SAM" id="Phobius"/>
    </source>
</evidence>